<dbReference type="EMBL" id="BLXT01008455">
    <property type="protein sequence ID" value="GFO48829.1"/>
    <property type="molecule type" value="Genomic_DNA"/>
</dbReference>
<dbReference type="Proteomes" id="UP000735302">
    <property type="component" value="Unassembled WGS sequence"/>
</dbReference>
<proteinExistence type="predicted"/>
<evidence type="ECO:0000313" key="2">
    <source>
        <dbReference type="Proteomes" id="UP000735302"/>
    </source>
</evidence>
<name>A0AAV4DXM1_9GAST</name>
<reference evidence="1 2" key="1">
    <citation type="journal article" date="2021" name="Elife">
        <title>Chloroplast acquisition without the gene transfer in kleptoplastic sea slugs, Plakobranchus ocellatus.</title>
        <authorList>
            <person name="Maeda T."/>
            <person name="Takahashi S."/>
            <person name="Yoshida T."/>
            <person name="Shimamura S."/>
            <person name="Takaki Y."/>
            <person name="Nagai Y."/>
            <person name="Toyoda A."/>
            <person name="Suzuki Y."/>
            <person name="Arimoto A."/>
            <person name="Ishii H."/>
            <person name="Satoh N."/>
            <person name="Nishiyama T."/>
            <person name="Hasebe M."/>
            <person name="Maruyama T."/>
            <person name="Minagawa J."/>
            <person name="Obokata J."/>
            <person name="Shigenobu S."/>
        </authorList>
    </citation>
    <scope>NUCLEOTIDE SEQUENCE [LARGE SCALE GENOMIC DNA]</scope>
</reference>
<comment type="caution">
    <text evidence="1">The sequence shown here is derived from an EMBL/GenBank/DDBJ whole genome shotgun (WGS) entry which is preliminary data.</text>
</comment>
<evidence type="ECO:0000313" key="1">
    <source>
        <dbReference type="EMBL" id="GFO48829.1"/>
    </source>
</evidence>
<keyword evidence="2" id="KW-1185">Reference proteome</keyword>
<gene>
    <name evidence="1" type="ORF">PoB_007533400</name>
</gene>
<organism evidence="1 2">
    <name type="scientific">Plakobranchus ocellatus</name>
    <dbReference type="NCBI Taxonomy" id="259542"/>
    <lineage>
        <taxon>Eukaryota</taxon>
        <taxon>Metazoa</taxon>
        <taxon>Spiralia</taxon>
        <taxon>Lophotrochozoa</taxon>
        <taxon>Mollusca</taxon>
        <taxon>Gastropoda</taxon>
        <taxon>Heterobranchia</taxon>
        <taxon>Euthyneura</taxon>
        <taxon>Panpulmonata</taxon>
        <taxon>Sacoglossa</taxon>
        <taxon>Placobranchoidea</taxon>
        <taxon>Plakobranchidae</taxon>
        <taxon>Plakobranchus</taxon>
    </lineage>
</organism>
<sequence length="143" mass="16544">MQWRHRDTIQDAVEKQGHYTGCSGDTGTRYGNLVETQRHYTGMQWRHRDTIQGCSGDTEKLHRDAVETQGHSTGCSGDTRTMFRMQKIVKIKEHNIECRRVWRQKDAIQDAERRGSSKKLCRDAVEEQDTIVDVKCGDAKTLY</sequence>
<accession>A0AAV4DXM1</accession>
<dbReference type="AlphaFoldDB" id="A0AAV4DXM1"/>
<protein>
    <submittedName>
        <fullName evidence="1">Uncharacterized protein</fullName>
    </submittedName>
</protein>